<name>A0A9W9BYD3_9PLEO</name>
<reference evidence="1" key="1">
    <citation type="submission" date="2022-10" db="EMBL/GenBank/DDBJ databases">
        <title>Tapping the CABI collections for fungal endophytes: first genome assemblies for Collariella, Neodidymelliopsis, Ascochyta clinopodiicola, Didymella pomorum, Didymosphaeria variabile, Neocosmospora piperis and Neocucurbitaria cava.</title>
        <authorList>
            <person name="Hill R."/>
        </authorList>
    </citation>
    <scope>NUCLEOTIDE SEQUENCE</scope>
    <source>
        <strain evidence="1">IMI 360193</strain>
    </source>
</reference>
<gene>
    <name evidence="1" type="ORF">N0V87_006928</name>
</gene>
<accession>A0A9W9BYD3</accession>
<comment type="caution">
    <text evidence="1">The sequence shown here is derived from an EMBL/GenBank/DDBJ whole genome shotgun (WGS) entry which is preliminary data.</text>
</comment>
<evidence type="ECO:0000313" key="1">
    <source>
        <dbReference type="EMBL" id="KAJ4334384.1"/>
    </source>
</evidence>
<protein>
    <submittedName>
        <fullName evidence="1">Uncharacterized protein</fullName>
    </submittedName>
</protein>
<dbReference type="Proteomes" id="UP001140562">
    <property type="component" value="Unassembled WGS sequence"/>
</dbReference>
<dbReference type="AlphaFoldDB" id="A0A9W9BYD3"/>
<proteinExistence type="predicted"/>
<dbReference type="EMBL" id="JAPEUV010000078">
    <property type="protein sequence ID" value="KAJ4334384.1"/>
    <property type="molecule type" value="Genomic_DNA"/>
</dbReference>
<keyword evidence="2" id="KW-1185">Reference proteome</keyword>
<organism evidence="1 2">
    <name type="scientific">Didymella glomerata</name>
    <dbReference type="NCBI Taxonomy" id="749621"/>
    <lineage>
        <taxon>Eukaryota</taxon>
        <taxon>Fungi</taxon>
        <taxon>Dikarya</taxon>
        <taxon>Ascomycota</taxon>
        <taxon>Pezizomycotina</taxon>
        <taxon>Dothideomycetes</taxon>
        <taxon>Pleosporomycetidae</taxon>
        <taxon>Pleosporales</taxon>
        <taxon>Pleosporineae</taxon>
        <taxon>Didymellaceae</taxon>
        <taxon>Didymella</taxon>
    </lineage>
</organism>
<evidence type="ECO:0000313" key="2">
    <source>
        <dbReference type="Proteomes" id="UP001140562"/>
    </source>
</evidence>
<dbReference type="OrthoDB" id="3764165at2759"/>
<sequence>MTMSTRLDYIKGMHSGFFGPLNANNQFAAIEGVIQFFINNNLGAPESWASYVDAGIVEGIQNGGATALGLRTDNGSNPGTEPWRRFFRTMEGGGYVNRDAHDEGWSVAEQTATDYGKTVADKRFMATEHEKRWYLFSQLFRVIMRNHNETVDVCRVAALANPLTWAFAPKCDDLIDWLTDITDIEPTLCLSKAVWDLVDPGTKVLELPWVFGKILRELIECFKET</sequence>